<proteinExistence type="inferred from homology"/>
<comment type="caution">
    <text evidence="3">The sequence shown here is derived from an EMBL/GenBank/DDBJ whole genome shotgun (WGS) entry which is preliminary data.</text>
</comment>
<dbReference type="EMBL" id="JAKGTI010000002">
    <property type="protein sequence ID" value="MCF4098997.1"/>
    <property type="molecule type" value="Genomic_DNA"/>
</dbReference>
<gene>
    <name evidence="3" type="ORF">L1I42_10915</name>
</gene>
<evidence type="ECO:0000313" key="3">
    <source>
        <dbReference type="EMBL" id="MCF4098997.1"/>
    </source>
</evidence>
<accession>A0ABS9E7Z2</accession>
<dbReference type="CDD" id="cd00293">
    <property type="entry name" value="USP-like"/>
    <property type="match status" value="1"/>
</dbReference>
<dbReference type="InterPro" id="IPR006015">
    <property type="entry name" value="Universal_stress_UspA"/>
</dbReference>
<dbReference type="PANTHER" id="PTHR46268:SF6">
    <property type="entry name" value="UNIVERSAL STRESS PROTEIN UP12"/>
    <property type="match status" value="1"/>
</dbReference>
<dbReference type="RefSeq" id="WP_236114558.1">
    <property type="nucleotide sequence ID" value="NZ_JAKGTI010000002.1"/>
</dbReference>
<reference evidence="3 4" key="1">
    <citation type="submission" date="2022-01" db="EMBL/GenBank/DDBJ databases">
        <title>Maritalea mediterranea sp. nov., isolated from marine plastic residues from the Malva-rosa beach (Valencia, Spain).</title>
        <authorList>
            <person name="Vidal-Verdu A."/>
            <person name="Molina-Menor E."/>
            <person name="Pascual J."/>
            <person name="Pereto J."/>
            <person name="Porcar M."/>
        </authorList>
    </citation>
    <scope>NUCLEOTIDE SEQUENCE [LARGE SCALE GENOMIC DNA]</scope>
    <source>
        <strain evidence="3 4">P4.10X</strain>
    </source>
</reference>
<evidence type="ECO:0000313" key="4">
    <source>
        <dbReference type="Proteomes" id="UP001201217"/>
    </source>
</evidence>
<dbReference type="Gene3D" id="3.40.50.620">
    <property type="entry name" value="HUPs"/>
    <property type="match status" value="1"/>
</dbReference>
<sequence length="138" mass="14503">MFKNIMTAVDLEHADKLADALDCAADLAKHYGAPLTYVGVASSAPSAAAHNPEEYRQKLQAFAESEGKKHGIEASAHMEVANDPATEVDDALLKAIEASGTDLIVMASHVPGVADYILPSNGGQVAHHAKCSVMLIRP</sequence>
<dbReference type="PRINTS" id="PR01438">
    <property type="entry name" value="UNVRSLSTRESS"/>
</dbReference>
<dbReference type="InterPro" id="IPR014729">
    <property type="entry name" value="Rossmann-like_a/b/a_fold"/>
</dbReference>
<dbReference type="Pfam" id="PF00582">
    <property type="entry name" value="Usp"/>
    <property type="match status" value="1"/>
</dbReference>
<feature type="domain" description="UspA" evidence="2">
    <location>
        <begin position="1"/>
        <end position="137"/>
    </location>
</feature>
<evidence type="ECO:0000259" key="2">
    <source>
        <dbReference type="Pfam" id="PF00582"/>
    </source>
</evidence>
<name>A0ABS9E7Z2_9HYPH</name>
<dbReference type="InterPro" id="IPR006016">
    <property type="entry name" value="UspA"/>
</dbReference>
<organism evidence="3 4">
    <name type="scientific">Maritalea mediterranea</name>
    <dbReference type="NCBI Taxonomy" id="2909667"/>
    <lineage>
        <taxon>Bacteria</taxon>
        <taxon>Pseudomonadati</taxon>
        <taxon>Pseudomonadota</taxon>
        <taxon>Alphaproteobacteria</taxon>
        <taxon>Hyphomicrobiales</taxon>
        <taxon>Devosiaceae</taxon>
        <taxon>Maritalea</taxon>
    </lineage>
</organism>
<comment type="similarity">
    <text evidence="1">Belongs to the universal stress protein A family.</text>
</comment>
<protein>
    <submittedName>
        <fullName evidence="3">Universal stress protein</fullName>
    </submittedName>
</protein>
<evidence type="ECO:0000256" key="1">
    <source>
        <dbReference type="ARBA" id="ARBA00008791"/>
    </source>
</evidence>
<keyword evidence="4" id="KW-1185">Reference proteome</keyword>
<dbReference type="PANTHER" id="PTHR46268">
    <property type="entry name" value="STRESS RESPONSE PROTEIN NHAX"/>
    <property type="match status" value="1"/>
</dbReference>
<dbReference type="SUPFAM" id="SSF52402">
    <property type="entry name" value="Adenine nucleotide alpha hydrolases-like"/>
    <property type="match status" value="1"/>
</dbReference>
<dbReference type="Proteomes" id="UP001201217">
    <property type="component" value="Unassembled WGS sequence"/>
</dbReference>